<dbReference type="InterPro" id="IPR037185">
    <property type="entry name" value="EmrE-like"/>
</dbReference>
<evidence type="ECO:0000313" key="4">
    <source>
        <dbReference type="Proteomes" id="UP000610203"/>
    </source>
</evidence>
<feature type="transmembrane region" description="Helical" evidence="1">
    <location>
        <begin position="42"/>
        <end position="65"/>
    </location>
</feature>
<dbReference type="EMBL" id="BMZR01000003">
    <property type="protein sequence ID" value="GHD32474.1"/>
    <property type="molecule type" value="Genomic_DNA"/>
</dbReference>
<reference evidence="4" key="1">
    <citation type="journal article" date="2019" name="Int. J. Syst. Evol. Microbiol.">
        <title>The Global Catalogue of Microorganisms (GCM) 10K type strain sequencing project: providing services to taxonomists for standard genome sequencing and annotation.</title>
        <authorList>
            <consortium name="The Broad Institute Genomics Platform"/>
            <consortium name="The Broad Institute Genome Sequencing Center for Infectious Disease"/>
            <person name="Wu L."/>
            <person name="Ma J."/>
        </authorList>
    </citation>
    <scope>NUCLEOTIDE SEQUENCE [LARGE SCALE GENOMIC DNA]</scope>
    <source>
        <strain evidence="4">KCTC 42280</strain>
    </source>
</reference>
<keyword evidence="1" id="KW-0472">Membrane</keyword>
<evidence type="ECO:0000313" key="3">
    <source>
        <dbReference type="EMBL" id="GHD32474.1"/>
    </source>
</evidence>
<dbReference type="Pfam" id="PF00892">
    <property type="entry name" value="EamA"/>
    <property type="match status" value="1"/>
</dbReference>
<comment type="caution">
    <text evidence="3">The sequence shown here is derived from an EMBL/GenBank/DDBJ whole genome shotgun (WGS) entry which is preliminary data.</text>
</comment>
<keyword evidence="4" id="KW-1185">Reference proteome</keyword>
<dbReference type="SUPFAM" id="SSF103481">
    <property type="entry name" value="Multidrug resistance efflux transporter EmrE"/>
    <property type="match status" value="1"/>
</dbReference>
<gene>
    <name evidence="3" type="ORF">GCM10016272_15220</name>
</gene>
<dbReference type="InterPro" id="IPR000620">
    <property type="entry name" value="EamA_dom"/>
</dbReference>
<accession>A0ABQ3GTB4</accession>
<proteinExistence type="predicted"/>
<feature type="domain" description="EamA" evidence="2">
    <location>
        <begin position="16"/>
        <end position="150"/>
    </location>
</feature>
<evidence type="ECO:0000256" key="1">
    <source>
        <dbReference type="SAM" id="Phobius"/>
    </source>
</evidence>
<name>A0ABQ3GTB4_9GAMM</name>
<feature type="transmembrane region" description="Helical" evidence="1">
    <location>
        <begin position="77"/>
        <end position="100"/>
    </location>
</feature>
<feature type="transmembrane region" description="Helical" evidence="1">
    <location>
        <begin position="120"/>
        <end position="148"/>
    </location>
</feature>
<protein>
    <recommendedName>
        <fullName evidence="2">EamA domain-containing protein</fullName>
    </recommendedName>
</protein>
<keyword evidence="1" id="KW-1133">Transmembrane helix</keyword>
<evidence type="ECO:0000259" key="2">
    <source>
        <dbReference type="Pfam" id="PF00892"/>
    </source>
</evidence>
<feature type="transmembrane region" description="Helical" evidence="1">
    <location>
        <begin position="12"/>
        <end position="30"/>
    </location>
</feature>
<keyword evidence="1" id="KW-0812">Transmembrane</keyword>
<sequence length="153" mass="15767">MIVGNARSIPDSLLHGAAFLLIASLVWAGYTLGLKNTKLSPIAVAIVLSYTSFFVTLVMVLSGILKTNLGVISFDDALPFILVQGVGVGVISTIGFSYAVNKLGSIRSLLLGSLSPGLTALLAALVLHEALSIAMICGIALSTIGVILSNRAK</sequence>
<dbReference type="Proteomes" id="UP000610203">
    <property type="component" value="Unassembled WGS sequence"/>
</dbReference>
<organism evidence="3 4">
    <name type="scientific">Psychrobacter glaciei</name>
    <dbReference type="NCBI Taxonomy" id="619771"/>
    <lineage>
        <taxon>Bacteria</taxon>
        <taxon>Pseudomonadati</taxon>
        <taxon>Pseudomonadota</taxon>
        <taxon>Gammaproteobacteria</taxon>
        <taxon>Moraxellales</taxon>
        <taxon>Moraxellaceae</taxon>
        <taxon>Psychrobacter</taxon>
    </lineage>
</organism>